<keyword evidence="3" id="KW-1185">Reference proteome</keyword>
<organism evidence="2 3">
    <name type="scientific">Dillenia turbinata</name>
    <dbReference type="NCBI Taxonomy" id="194707"/>
    <lineage>
        <taxon>Eukaryota</taxon>
        <taxon>Viridiplantae</taxon>
        <taxon>Streptophyta</taxon>
        <taxon>Embryophyta</taxon>
        <taxon>Tracheophyta</taxon>
        <taxon>Spermatophyta</taxon>
        <taxon>Magnoliopsida</taxon>
        <taxon>eudicotyledons</taxon>
        <taxon>Gunneridae</taxon>
        <taxon>Pentapetalae</taxon>
        <taxon>Dilleniales</taxon>
        <taxon>Dilleniaceae</taxon>
        <taxon>Dillenia</taxon>
    </lineage>
</organism>
<dbReference type="EMBL" id="JBAMMX010000001">
    <property type="protein sequence ID" value="KAK6947722.1"/>
    <property type="molecule type" value="Genomic_DNA"/>
</dbReference>
<evidence type="ECO:0000313" key="2">
    <source>
        <dbReference type="EMBL" id="KAK6947722.1"/>
    </source>
</evidence>
<sequence length="322" mass="36156">DNNILYWRKVVSHYFASSVKKRWCLSRYETQPCAPAPSSHPSMDAWQCEICRCKPATGYEAAFEVLPRIIKANFDSGVKSENLHFDNPLVYIHPSREKVFLFCKAVQETVYDRFRIMSWGFCVRRHEVFFSYGLIESQVNLLIQSTQNYQSAMMERGADGISPQVLSEYSNMLLTAGKCFQKGLNLNNYVDEFGFNTKIVRFLQMAEVLSSMEGLMVVSKFNDMGPIGCYEKLSPRMGNLRSSAASDPGLSSNREDSVEIGEEKIILTDLHEKLLDYSVESESPIMQESTLVANVNPGQSQSASGSGLSITSSNVTQTYGGR</sequence>
<feature type="non-terminal residue" evidence="2">
    <location>
        <position position="1"/>
    </location>
</feature>
<reference evidence="2 3" key="1">
    <citation type="submission" date="2023-12" db="EMBL/GenBank/DDBJ databases">
        <title>A high-quality genome assembly for Dillenia turbinata (Dilleniales).</title>
        <authorList>
            <person name="Chanderbali A."/>
        </authorList>
    </citation>
    <scope>NUCLEOTIDE SEQUENCE [LARGE SCALE GENOMIC DNA]</scope>
    <source>
        <strain evidence="2">LSX21</strain>
        <tissue evidence="2">Leaf</tissue>
    </source>
</reference>
<protein>
    <submittedName>
        <fullName evidence="2">LIM-domain binding protein/SEUSS</fullName>
    </submittedName>
</protein>
<accession>A0AAN8WG11</accession>
<feature type="region of interest" description="Disordered" evidence="1">
    <location>
        <begin position="296"/>
        <end position="322"/>
    </location>
</feature>
<gene>
    <name evidence="2" type="ORF">RJ641_001195</name>
</gene>
<comment type="caution">
    <text evidence="2">The sequence shown here is derived from an EMBL/GenBank/DDBJ whole genome shotgun (WGS) entry which is preliminary data.</text>
</comment>
<evidence type="ECO:0000313" key="3">
    <source>
        <dbReference type="Proteomes" id="UP001370490"/>
    </source>
</evidence>
<dbReference type="Proteomes" id="UP001370490">
    <property type="component" value="Unassembled WGS sequence"/>
</dbReference>
<feature type="compositionally biased region" description="Low complexity" evidence="1">
    <location>
        <begin position="298"/>
        <end position="313"/>
    </location>
</feature>
<dbReference type="Pfam" id="PF01803">
    <property type="entry name" value="LIM_bind"/>
    <property type="match status" value="2"/>
</dbReference>
<dbReference type="AlphaFoldDB" id="A0AAN8WG11"/>
<proteinExistence type="predicted"/>
<name>A0AAN8WG11_9MAGN</name>
<dbReference type="InterPro" id="IPR029005">
    <property type="entry name" value="LIM-bd/SEUSS"/>
</dbReference>
<dbReference type="PANTHER" id="PTHR10378">
    <property type="entry name" value="LIM DOMAIN-BINDING PROTEIN"/>
    <property type="match status" value="1"/>
</dbReference>
<evidence type="ECO:0000256" key="1">
    <source>
        <dbReference type="SAM" id="MobiDB-lite"/>
    </source>
</evidence>